<evidence type="ECO:0000313" key="2">
    <source>
        <dbReference type="EMBL" id="KAF2875799.1"/>
    </source>
</evidence>
<keyword evidence="1" id="KW-0732">Signal</keyword>
<dbReference type="Proteomes" id="UP000481861">
    <property type="component" value="Unassembled WGS sequence"/>
</dbReference>
<accession>A0A7C8MEL2</accession>
<reference evidence="2 3" key="1">
    <citation type="submission" date="2020-01" db="EMBL/GenBank/DDBJ databases">
        <authorList>
            <consortium name="DOE Joint Genome Institute"/>
            <person name="Haridas S."/>
            <person name="Albert R."/>
            <person name="Binder M."/>
            <person name="Bloem J."/>
            <person name="Labutti K."/>
            <person name="Salamov A."/>
            <person name="Andreopoulos B."/>
            <person name="Baker S.E."/>
            <person name="Barry K."/>
            <person name="Bills G."/>
            <person name="Bluhm B.H."/>
            <person name="Cannon C."/>
            <person name="Castanera R."/>
            <person name="Culley D.E."/>
            <person name="Daum C."/>
            <person name="Ezra D."/>
            <person name="Gonzalez J.B."/>
            <person name="Henrissat B."/>
            <person name="Kuo A."/>
            <person name="Liang C."/>
            <person name="Lipzen A."/>
            <person name="Lutzoni F."/>
            <person name="Magnuson J."/>
            <person name="Mondo S."/>
            <person name="Nolan M."/>
            <person name="Ohm R."/>
            <person name="Pangilinan J."/>
            <person name="Park H.-J.H."/>
            <person name="Ramirez L."/>
            <person name="Alfaro M."/>
            <person name="Sun H."/>
            <person name="Tritt A."/>
            <person name="Yoshinaga Y."/>
            <person name="Zwiers L.-H.L."/>
            <person name="Turgeon B.G."/>
            <person name="Goodwin S.B."/>
            <person name="Spatafora J.W."/>
            <person name="Crous P.W."/>
            <person name="Grigoriev I.V."/>
        </authorList>
    </citation>
    <scope>NUCLEOTIDE SEQUENCE [LARGE SCALE GENOMIC DNA]</scope>
    <source>
        <strain evidence="2 3">CBS 611.86</strain>
    </source>
</reference>
<dbReference type="InterPro" id="IPR017853">
    <property type="entry name" value="GH"/>
</dbReference>
<comment type="caution">
    <text evidence="2">The sequence shown here is derived from an EMBL/GenBank/DDBJ whole genome shotgun (WGS) entry which is preliminary data.</text>
</comment>
<protein>
    <recommendedName>
        <fullName evidence="4">Glycoside hydrolase superfamily</fullName>
    </recommendedName>
</protein>
<dbReference type="Gene3D" id="3.20.20.80">
    <property type="entry name" value="Glycosidases"/>
    <property type="match status" value="1"/>
</dbReference>
<organism evidence="2 3">
    <name type="scientific">Massariosphaeria phaeospora</name>
    <dbReference type="NCBI Taxonomy" id="100035"/>
    <lineage>
        <taxon>Eukaryota</taxon>
        <taxon>Fungi</taxon>
        <taxon>Dikarya</taxon>
        <taxon>Ascomycota</taxon>
        <taxon>Pezizomycotina</taxon>
        <taxon>Dothideomycetes</taxon>
        <taxon>Pleosporomycetidae</taxon>
        <taxon>Pleosporales</taxon>
        <taxon>Pleosporales incertae sedis</taxon>
        <taxon>Massariosphaeria</taxon>
    </lineage>
</organism>
<dbReference type="AlphaFoldDB" id="A0A7C8MEL2"/>
<gene>
    <name evidence="2" type="ORF">BDV95DRAFT_665198</name>
</gene>
<keyword evidence="3" id="KW-1185">Reference proteome</keyword>
<feature type="chain" id="PRO_5028885764" description="Glycoside hydrolase superfamily" evidence="1">
    <location>
        <begin position="20"/>
        <end position="600"/>
    </location>
</feature>
<evidence type="ECO:0008006" key="4">
    <source>
        <dbReference type="Google" id="ProtNLM"/>
    </source>
</evidence>
<evidence type="ECO:0000256" key="1">
    <source>
        <dbReference type="SAM" id="SignalP"/>
    </source>
</evidence>
<name>A0A7C8MEL2_9PLEO</name>
<sequence length="600" mass="65835">MIVPVLLQALLGFGKGARSEPPFNNPPGVDVWCGKAYRETNASFDPGGWLNAPNATNELKLDLRIAPRYNLYLGSQRNASFIVDTPVSYTRGLSYKNQTFDDDSPSTKKPFTELIIQVRNLQTNAVLVDWARIPVNASGIEIEFDLSSMKPSLAHPWTVLIIGNSPDAIQTYTATTTVTVLPERNDTGSVARIDRLYRGIEAKSSLTKNNWKPIFPYSFYTSWDWISSTLNNASATKNLTTFRASGYNLIHPVPPGGSDPFNHTLLEQFLTICDALELYVMYDMRHTYQNTTSITRQLSALQPHPSLLLYYTADEPDGWTDPLNATRLSYTHIRSLDPYHPVSLVLNCANFHFAEYSSGADILLEDTYPIAVNTSVSAVYHTACNATYGDCGCDNCHAHDAAYPAYVHNPFLDIVERVDSLYRLQEWTGRAHLCGKPVWGVPQAFWDAGSFWGRWPSAQEEAVMGVLRVNHGGLGIVAWMYPTSAEIEGVTAGLARVVAGERVVKFLLGARRVALRTVGGEGLLDAAAWVRGGRVLVSVVFQGYGDLGGEVEVRLPVSVDGVEVLWGEGGGWGIGLDGKSLKKEGVKGLEVAILEGRVVG</sequence>
<dbReference type="SUPFAM" id="SSF51445">
    <property type="entry name" value="(Trans)glycosidases"/>
    <property type="match status" value="1"/>
</dbReference>
<dbReference type="EMBL" id="JAADJZ010000004">
    <property type="protein sequence ID" value="KAF2875799.1"/>
    <property type="molecule type" value="Genomic_DNA"/>
</dbReference>
<dbReference type="OrthoDB" id="2338662at2759"/>
<proteinExistence type="predicted"/>
<feature type="signal peptide" evidence="1">
    <location>
        <begin position="1"/>
        <end position="19"/>
    </location>
</feature>
<evidence type="ECO:0000313" key="3">
    <source>
        <dbReference type="Proteomes" id="UP000481861"/>
    </source>
</evidence>